<gene>
    <name evidence="4" type="ORF">DME_LOCUS7588</name>
</gene>
<evidence type="ECO:0000313" key="5">
    <source>
        <dbReference type="Proteomes" id="UP000038040"/>
    </source>
</evidence>
<dbReference type="Proteomes" id="UP000038040">
    <property type="component" value="Unplaced"/>
</dbReference>
<sequence length="225" mass="25387">MMFCLVQGIGERTVGIYVKKVVDGGVAQRDGRLESGDQLLSVNNQSLIGISQEQRDELNEQLDRLEAIGAAMTEQERKLYRQLVNELARIREPLNYNLTSQIALKTNANVNDDVNRFLNWSVSNQSPSIDSIRPTNSSSSQSVHSQQWSVSPSCSPTDLPPAIHLQRPEHLILTNKANWDIDRANLGFRDKMKLFAEQIGEKTPKNRLKASSAEREIEQIDENFI</sequence>
<dbReference type="SUPFAM" id="SSF50156">
    <property type="entry name" value="PDZ domain-like"/>
    <property type="match status" value="1"/>
</dbReference>
<dbReference type="SMART" id="SM00228">
    <property type="entry name" value="PDZ"/>
    <property type="match status" value="1"/>
</dbReference>
<evidence type="ECO:0000256" key="1">
    <source>
        <dbReference type="SAM" id="Coils"/>
    </source>
</evidence>
<feature type="compositionally biased region" description="Low complexity" evidence="2">
    <location>
        <begin position="137"/>
        <end position="153"/>
    </location>
</feature>
<dbReference type="AlphaFoldDB" id="A0A0N4U939"/>
<organism evidence="5 7">
    <name type="scientific">Dracunculus medinensis</name>
    <name type="common">Guinea worm</name>
    <dbReference type="NCBI Taxonomy" id="318479"/>
    <lineage>
        <taxon>Eukaryota</taxon>
        <taxon>Metazoa</taxon>
        <taxon>Ecdysozoa</taxon>
        <taxon>Nematoda</taxon>
        <taxon>Chromadorea</taxon>
        <taxon>Rhabditida</taxon>
        <taxon>Spirurina</taxon>
        <taxon>Dracunculoidea</taxon>
        <taxon>Dracunculidae</taxon>
        <taxon>Dracunculus</taxon>
    </lineage>
</organism>
<dbReference type="InterPro" id="IPR036034">
    <property type="entry name" value="PDZ_sf"/>
</dbReference>
<dbReference type="EMBL" id="UYYG01001161">
    <property type="protein sequence ID" value="VDN57615.1"/>
    <property type="molecule type" value="Genomic_DNA"/>
</dbReference>
<dbReference type="Proteomes" id="UP000274756">
    <property type="component" value="Unassembled WGS sequence"/>
</dbReference>
<name>A0A0N4U939_DRAME</name>
<feature type="region of interest" description="Disordered" evidence="2">
    <location>
        <begin position="126"/>
        <end position="155"/>
    </location>
</feature>
<feature type="coiled-coil region" evidence="1">
    <location>
        <begin position="48"/>
        <end position="75"/>
    </location>
</feature>
<keyword evidence="6" id="KW-1185">Reference proteome</keyword>
<dbReference type="GO" id="GO:0050839">
    <property type="term" value="F:cell adhesion molecule binding"/>
    <property type="evidence" value="ECO:0007669"/>
    <property type="project" value="TreeGrafter"/>
</dbReference>
<dbReference type="InterPro" id="IPR028842">
    <property type="entry name" value="Afadin"/>
</dbReference>
<dbReference type="PANTHER" id="PTHR10398:SF2">
    <property type="entry name" value="AFADIN"/>
    <property type="match status" value="1"/>
</dbReference>
<protein>
    <submittedName>
        <fullName evidence="7">PDZ domain-containing protein</fullName>
    </submittedName>
</protein>
<dbReference type="Gene3D" id="2.30.42.10">
    <property type="match status" value="1"/>
</dbReference>
<accession>A0A0N4U939</accession>
<reference evidence="7" key="1">
    <citation type="submission" date="2017-02" db="UniProtKB">
        <authorList>
            <consortium name="WormBaseParasite"/>
        </authorList>
    </citation>
    <scope>IDENTIFICATION</scope>
</reference>
<evidence type="ECO:0000259" key="3">
    <source>
        <dbReference type="PROSITE" id="PS50106"/>
    </source>
</evidence>
<dbReference type="GO" id="GO:0005912">
    <property type="term" value="C:adherens junction"/>
    <property type="evidence" value="ECO:0007669"/>
    <property type="project" value="TreeGrafter"/>
</dbReference>
<evidence type="ECO:0000313" key="6">
    <source>
        <dbReference type="Proteomes" id="UP000274756"/>
    </source>
</evidence>
<dbReference type="OrthoDB" id="6264899at2759"/>
<evidence type="ECO:0000313" key="4">
    <source>
        <dbReference type="EMBL" id="VDN57615.1"/>
    </source>
</evidence>
<dbReference type="InterPro" id="IPR001478">
    <property type="entry name" value="PDZ"/>
</dbReference>
<dbReference type="Pfam" id="PF00595">
    <property type="entry name" value="PDZ"/>
    <property type="match status" value="1"/>
</dbReference>
<evidence type="ECO:0000256" key="2">
    <source>
        <dbReference type="SAM" id="MobiDB-lite"/>
    </source>
</evidence>
<dbReference type="STRING" id="318479.A0A0N4U939"/>
<dbReference type="WBParaSite" id="DME_0000358301-mRNA-1">
    <property type="protein sequence ID" value="DME_0000358301-mRNA-1"/>
    <property type="gene ID" value="DME_0000358301"/>
</dbReference>
<evidence type="ECO:0000313" key="7">
    <source>
        <dbReference type="WBParaSite" id="DME_0000358301-mRNA-1"/>
    </source>
</evidence>
<proteinExistence type="predicted"/>
<keyword evidence="1" id="KW-0175">Coiled coil</keyword>
<feature type="compositionally biased region" description="Polar residues" evidence="2">
    <location>
        <begin position="126"/>
        <end position="136"/>
    </location>
</feature>
<dbReference type="GO" id="GO:0032880">
    <property type="term" value="P:regulation of protein localization"/>
    <property type="evidence" value="ECO:0007669"/>
    <property type="project" value="TreeGrafter"/>
</dbReference>
<feature type="domain" description="PDZ" evidence="3">
    <location>
        <begin position="1"/>
        <end position="54"/>
    </location>
</feature>
<reference evidence="4 6" key="2">
    <citation type="submission" date="2018-11" db="EMBL/GenBank/DDBJ databases">
        <authorList>
            <consortium name="Pathogen Informatics"/>
        </authorList>
    </citation>
    <scope>NUCLEOTIDE SEQUENCE [LARGE SCALE GENOMIC DNA]</scope>
</reference>
<dbReference type="PANTHER" id="PTHR10398">
    <property type="entry name" value="AFADIN"/>
    <property type="match status" value="1"/>
</dbReference>
<dbReference type="PROSITE" id="PS50106">
    <property type="entry name" value="PDZ"/>
    <property type="match status" value="1"/>
</dbReference>